<name>A0A060T858_BLAAD</name>
<protein>
    <submittedName>
        <fullName evidence="1">ARAD1C26972p</fullName>
    </submittedName>
</protein>
<evidence type="ECO:0000313" key="1">
    <source>
        <dbReference type="EMBL" id="CDP35072.1"/>
    </source>
</evidence>
<reference evidence="1" key="1">
    <citation type="submission" date="2014-02" db="EMBL/GenBank/DDBJ databases">
        <authorList>
            <person name="Genoscope - CEA"/>
        </authorList>
    </citation>
    <scope>NUCLEOTIDE SEQUENCE</scope>
    <source>
        <strain evidence="1">LS3</strain>
    </source>
</reference>
<sequence length="152" mass="17097">MITENKRCQVNLKSSMACYVSPYPHRQALYSTMMVLVILSRLCNYSHPILCVSSSSLLTPNPLLCELWTILIRRTRLSRPKGPFFHMGQAQNLALARSEPVPRSKLISALSNNYHALPFGHSRFPSSSDKLVSLFSKICSFSCCSMERSLIA</sequence>
<gene>
    <name evidence="1" type="ORF">GNLVRS02_ARAD1C26972g</name>
</gene>
<organism evidence="1">
    <name type="scientific">Blastobotrys adeninivorans</name>
    <name type="common">Yeast</name>
    <name type="synonym">Arxula adeninivorans</name>
    <dbReference type="NCBI Taxonomy" id="409370"/>
    <lineage>
        <taxon>Eukaryota</taxon>
        <taxon>Fungi</taxon>
        <taxon>Dikarya</taxon>
        <taxon>Ascomycota</taxon>
        <taxon>Saccharomycotina</taxon>
        <taxon>Dipodascomycetes</taxon>
        <taxon>Dipodascales</taxon>
        <taxon>Trichomonascaceae</taxon>
        <taxon>Blastobotrys</taxon>
    </lineage>
</organism>
<dbReference type="EMBL" id="HG937693">
    <property type="protein sequence ID" value="CDP35072.1"/>
    <property type="molecule type" value="Genomic_DNA"/>
</dbReference>
<accession>A0A060T858</accession>
<proteinExistence type="predicted"/>
<dbReference type="AlphaFoldDB" id="A0A060T858"/>
<reference evidence="1" key="2">
    <citation type="submission" date="2014-06" db="EMBL/GenBank/DDBJ databases">
        <title>The complete genome of Blastobotrys (Arxula) adeninivorans LS3 - a yeast of biotechnological interest.</title>
        <authorList>
            <person name="Kunze G."/>
            <person name="Gaillardin C."/>
            <person name="Czernicka M."/>
            <person name="Durrens P."/>
            <person name="Martin T."/>
            <person name="Boer E."/>
            <person name="Gabaldon T."/>
            <person name="Cruz J."/>
            <person name="Talla E."/>
            <person name="Marck C."/>
            <person name="Goffeau A."/>
            <person name="Barbe V."/>
            <person name="Baret P."/>
            <person name="Baronian K."/>
            <person name="Beier S."/>
            <person name="Bleykasten C."/>
            <person name="Bode R."/>
            <person name="Casaregola S."/>
            <person name="Despons L."/>
            <person name="Fairhead C."/>
            <person name="Giersberg M."/>
            <person name="Gierski P."/>
            <person name="Hahnel U."/>
            <person name="Hartmann A."/>
            <person name="Jankowska D."/>
            <person name="Jubin C."/>
            <person name="Jung P."/>
            <person name="Lafontaine I."/>
            <person name="Leh-Louis V."/>
            <person name="Lemaire M."/>
            <person name="Marcet-Houben M."/>
            <person name="Mascher M."/>
            <person name="Morel G."/>
            <person name="Richard G.-F."/>
            <person name="Riechen J."/>
            <person name="Sacerdot C."/>
            <person name="Sarkar A."/>
            <person name="Savel G."/>
            <person name="Schacherer J."/>
            <person name="Sherman D."/>
            <person name="Straub M.-L."/>
            <person name="Stein N."/>
            <person name="Thierry A."/>
            <person name="Trautwein-Schult A."/>
            <person name="Westhof E."/>
            <person name="Worch S."/>
            <person name="Dujon B."/>
            <person name="Souciet J.-L."/>
            <person name="Wincker P."/>
            <person name="Scholz U."/>
            <person name="Neuveglise N."/>
        </authorList>
    </citation>
    <scope>NUCLEOTIDE SEQUENCE</scope>
    <source>
        <strain evidence="1">LS3</strain>
    </source>
</reference>